<protein>
    <submittedName>
        <fullName evidence="1">Uncharacterized protein</fullName>
    </submittedName>
</protein>
<evidence type="ECO:0000313" key="1">
    <source>
        <dbReference type="EMBL" id="KAH7925548.1"/>
    </source>
</evidence>
<gene>
    <name evidence="1" type="ORF">BV22DRAFT_428373</name>
</gene>
<reference evidence="1" key="1">
    <citation type="journal article" date="2021" name="New Phytol.">
        <title>Evolutionary innovations through gain and loss of genes in the ectomycorrhizal Boletales.</title>
        <authorList>
            <person name="Wu G."/>
            <person name="Miyauchi S."/>
            <person name="Morin E."/>
            <person name="Kuo A."/>
            <person name="Drula E."/>
            <person name="Varga T."/>
            <person name="Kohler A."/>
            <person name="Feng B."/>
            <person name="Cao Y."/>
            <person name="Lipzen A."/>
            <person name="Daum C."/>
            <person name="Hundley H."/>
            <person name="Pangilinan J."/>
            <person name="Johnson J."/>
            <person name="Barry K."/>
            <person name="LaButti K."/>
            <person name="Ng V."/>
            <person name="Ahrendt S."/>
            <person name="Min B."/>
            <person name="Choi I.G."/>
            <person name="Park H."/>
            <person name="Plett J.M."/>
            <person name="Magnuson J."/>
            <person name="Spatafora J.W."/>
            <person name="Nagy L.G."/>
            <person name="Henrissat B."/>
            <person name="Grigoriev I.V."/>
            <person name="Yang Z.L."/>
            <person name="Xu J."/>
            <person name="Martin F.M."/>
        </authorList>
    </citation>
    <scope>NUCLEOTIDE SEQUENCE</scope>
    <source>
        <strain evidence="1">KUC20120723A-06</strain>
    </source>
</reference>
<comment type="caution">
    <text evidence="1">The sequence shown here is derived from an EMBL/GenBank/DDBJ whole genome shotgun (WGS) entry which is preliminary data.</text>
</comment>
<dbReference type="Proteomes" id="UP000790709">
    <property type="component" value="Unassembled WGS sequence"/>
</dbReference>
<sequence>MANSIDAKPPWVREGAVRLECGLFHAHDIRPPGSDEITNTLMLGLIKRAHVRESVMTDDGTRRDRRHHEAPRSVALRRHRIRARGGKFRVASSVLEGDARLCFAEELTSYGHR</sequence>
<accession>A0ACB8BJU3</accession>
<evidence type="ECO:0000313" key="2">
    <source>
        <dbReference type="Proteomes" id="UP000790709"/>
    </source>
</evidence>
<dbReference type="EMBL" id="MU266400">
    <property type="protein sequence ID" value="KAH7925548.1"/>
    <property type="molecule type" value="Genomic_DNA"/>
</dbReference>
<proteinExistence type="predicted"/>
<organism evidence="1 2">
    <name type="scientific">Leucogyrophana mollusca</name>
    <dbReference type="NCBI Taxonomy" id="85980"/>
    <lineage>
        <taxon>Eukaryota</taxon>
        <taxon>Fungi</taxon>
        <taxon>Dikarya</taxon>
        <taxon>Basidiomycota</taxon>
        <taxon>Agaricomycotina</taxon>
        <taxon>Agaricomycetes</taxon>
        <taxon>Agaricomycetidae</taxon>
        <taxon>Boletales</taxon>
        <taxon>Boletales incertae sedis</taxon>
        <taxon>Leucogyrophana</taxon>
    </lineage>
</organism>
<keyword evidence="2" id="KW-1185">Reference proteome</keyword>
<name>A0ACB8BJU3_9AGAM</name>